<sequence length="94" mass="10851">MAFAHVGIYWYAQSEQDLYSRLNGKDWPRGVVKKAFNIMMKAPRRSSAIFAFNEQQRKTGFLFDNGMSSFTGWASDLVRTIENAYPELEDVLYA</sequence>
<evidence type="ECO:0000313" key="1">
    <source>
        <dbReference type="EMBL" id="ADI19114.1"/>
    </source>
</evidence>
<organism evidence="1">
    <name type="scientific">uncultured alpha proteobacterium HF0070_34A12</name>
    <dbReference type="NCBI Taxonomy" id="710806"/>
    <lineage>
        <taxon>Bacteria</taxon>
        <taxon>Pseudomonadati</taxon>
        <taxon>Pseudomonadota</taxon>
        <taxon>Alphaproteobacteria</taxon>
        <taxon>environmental samples</taxon>
    </lineage>
</organism>
<name>E0XXH3_9PROT</name>
<dbReference type="EMBL" id="GU474910">
    <property type="protein sequence ID" value="ADI19114.1"/>
    <property type="molecule type" value="Genomic_DNA"/>
</dbReference>
<accession>E0XXH3</accession>
<proteinExistence type="predicted"/>
<reference evidence="1" key="1">
    <citation type="journal article" date="2011" name="Environ. Microbiol.">
        <title>Time-series analyses of Monterey Bay coastal microbial picoplankton using a 'genome proxy' microarray.</title>
        <authorList>
            <person name="Rich V.I."/>
            <person name="Pham V.D."/>
            <person name="Eppley J."/>
            <person name="Shi Y."/>
            <person name="DeLong E.F."/>
        </authorList>
    </citation>
    <scope>NUCLEOTIDE SEQUENCE</scope>
</reference>
<protein>
    <submittedName>
        <fullName evidence="1">Uncharacterized protein</fullName>
    </submittedName>
</protein>
<dbReference type="AlphaFoldDB" id="E0XXH3"/>